<dbReference type="GO" id="GO:0000155">
    <property type="term" value="F:phosphorelay sensor kinase activity"/>
    <property type="evidence" value="ECO:0007669"/>
    <property type="project" value="InterPro"/>
</dbReference>
<evidence type="ECO:0000259" key="2">
    <source>
        <dbReference type="Pfam" id="PF02518"/>
    </source>
</evidence>
<dbReference type="EMBL" id="NQXA01000001">
    <property type="protein sequence ID" value="PHQ30677.1"/>
    <property type="molecule type" value="Genomic_DNA"/>
</dbReference>
<comment type="caution">
    <text evidence="4">The sequence shown here is derived from an EMBL/GenBank/DDBJ whole genome shotgun (WGS) entry which is preliminary data.</text>
</comment>
<keyword evidence="4" id="KW-0418">Kinase</keyword>
<dbReference type="InterPro" id="IPR003594">
    <property type="entry name" value="HATPase_dom"/>
</dbReference>
<keyword evidence="1" id="KW-0812">Transmembrane</keyword>
<evidence type="ECO:0000256" key="1">
    <source>
        <dbReference type="SAM" id="Phobius"/>
    </source>
</evidence>
<feature type="domain" description="Histidine kinase/HSP90-like ATPase" evidence="2">
    <location>
        <begin position="263"/>
        <end position="349"/>
    </location>
</feature>
<evidence type="ECO:0000313" key="5">
    <source>
        <dbReference type="Proteomes" id="UP000229433"/>
    </source>
</evidence>
<keyword evidence="1" id="KW-0472">Membrane</keyword>
<dbReference type="PANTHER" id="PTHR34220:SF7">
    <property type="entry name" value="SENSOR HISTIDINE KINASE YPDA"/>
    <property type="match status" value="1"/>
</dbReference>
<dbReference type="Pfam" id="PF02518">
    <property type="entry name" value="HATPase_c"/>
    <property type="match status" value="1"/>
</dbReference>
<protein>
    <submittedName>
        <fullName evidence="4">Sensor histidine kinase</fullName>
    </submittedName>
</protein>
<feature type="transmembrane region" description="Helical" evidence="1">
    <location>
        <begin position="125"/>
        <end position="145"/>
    </location>
</feature>
<proteinExistence type="predicted"/>
<keyword evidence="4" id="KW-0808">Transferase</keyword>
<gene>
    <name evidence="4" type="ORF">CJ305_00135</name>
</gene>
<sequence length="351" mass="40852">MNWTRKHVLGISPLELVAILSLYLFFSVLYYVVLRYNGNGNLDGVFSFSSYWYTAGMQYSCYLIESLVIYSIGVYSLKRKRMLVQLIVTFFLILIFTYFIRELRYIYLDYNKMGRLVGTGEIWDWYIPSLFLMVQFGCIFGYRYFVENQRKLKLEAELRQAALKSELSAIKAQLNPHFLYNVFNTINASLPPENEKTRMMIAQLSDLFRYQLKASKEELVPLREELDFVKSYLDLEKARFENRLTVKIEVPQALYDVKIPPMLLQPLVENSLKHGLADLVEGGEIRIKIYKEENKLYFEVADTGVGIADKSLLFDKGVGLTNTNLRLEKMYHSSLHISDNQPRGTKVAFAI</sequence>
<dbReference type="PANTHER" id="PTHR34220">
    <property type="entry name" value="SENSOR HISTIDINE KINASE YPDA"/>
    <property type="match status" value="1"/>
</dbReference>
<dbReference type="InterPro" id="IPR036890">
    <property type="entry name" value="HATPase_C_sf"/>
</dbReference>
<feature type="transmembrane region" description="Helical" evidence="1">
    <location>
        <begin position="52"/>
        <end position="75"/>
    </location>
</feature>
<evidence type="ECO:0000259" key="3">
    <source>
        <dbReference type="Pfam" id="PF06580"/>
    </source>
</evidence>
<keyword evidence="1" id="KW-1133">Transmembrane helix</keyword>
<name>A0A2G1VV76_9FLAO</name>
<feature type="domain" description="Signal transduction histidine kinase internal region" evidence="3">
    <location>
        <begin position="166"/>
        <end position="244"/>
    </location>
</feature>
<dbReference type="SUPFAM" id="SSF55874">
    <property type="entry name" value="ATPase domain of HSP90 chaperone/DNA topoisomerase II/histidine kinase"/>
    <property type="match status" value="1"/>
</dbReference>
<dbReference type="GO" id="GO:0016020">
    <property type="term" value="C:membrane"/>
    <property type="evidence" value="ECO:0007669"/>
    <property type="project" value="InterPro"/>
</dbReference>
<keyword evidence="5" id="KW-1185">Reference proteome</keyword>
<feature type="transmembrane region" description="Helical" evidence="1">
    <location>
        <begin position="12"/>
        <end position="32"/>
    </location>
</feature>
<dbReference type="Pfam" id="PF06580">
    <property type="entry name" value="His_kinase"/>
    <property type="match status" value="1"/>
</dbReference>
<evidence type="ECO:0000313" key="4">
    <source>
        <dbReference type="EMBL" id="PHQ30677.1"/>
    </source>
</evidence>
<dbReference type="AlphaFoldDB" id="A0A2G1VV76"/>
<feature type="transmembrane region" description="Helical" evidence="1">
    <location>
        <begin position="82"/>
        <end position="100"/>
    </location>
</feature>
<organism evidence="4 5">
    <name type="scientific">Leeuwenhoekiella nanhaiensis</name>
    <dbReference type="NCBI Taxonomy" id="1655491"/>
    <lineage>
        <taxon>Bacteria</taxon>
        <taxon>Pseudomonadati</taxon>
        <taxon>Bacteroidota</taxon>
        <taxon>Flavobacteriia</taxon>
        <taxon>Flavobacteriales</taxon>
        <taxon>Flavobacteriaceae</taxon>
        <taxon>Leeuwenhoekiella</taxon>
    </lineage>
</organism>
<dbReference type="InterPro" id="IPR050640">
    <property type="entry name" value="Bact_2-comp_sensor_kinase"/>
</dbReference>
<dbReference type="InterPro" id="IPR010559">
    <property type="entry name" value="Sig_transdc_His_kin_internal"/>
</dbReference>
<dbReference type="OrthoDB" id="9809908at2"/>
<dbReference type="Proteomes" id="UP000229433">
    <property type="component" value="Unassembled WGS sequence"/>
</dbReference>
<dbReference type="RefSeq" id="WP_099644218.1">
    <property type="nucleotide sequence ID" value="NZ_KZ319287.1"/>
</dbReference>
<accession>A0A2G1VV76</accession>
<reference evidence="4 5" key="1">
    <citation type="submission" date="2017-08" db="EMBL/GenBank/DDBJ databases">
        <title>The whole genome shortgun sequences of strain Leeuwenhoekiella nanhaiensis G18 from the South China Sea.</title>
        <authorList>
            <person name="Liu Q."/>
        </authorList>
    </citation>
    <scope>NUCLEOTIDE SEQUENCE [LARGE SCALE GENOMIC DNA]</scope>
    <source>
        <strain evidence="4 5">G18</strain>
    </source>
</reference>
<dbReference type="Gene3D" id="3.30.565.10">
    <property type="entry name" value="Histidine kinase-like ATPase, C-terminal domain"/>
    <property type="match status" value="1"/>
</dbReference>